<name>A0A2A6CZ58_PRIPA</name>
<sequence length="836" mass="92883">MNLSSEIHSLECRSISYMSTLAGTGSWFSRIYRPPLVAQFLKDVSLTAHSGEVHGVIGVAGSGKSTLLDVVSLRAVGDIGGTVLLDKHLLTASRFSKLCVYVSFRTRYPGKMTVRSLLFYHARLSIGNATTTVEDIERMVDQSLENFDLLGYSDEWMETLSESARRRTILALQLISDPLLVIMDDILRCLDPLPSFQLMSCLSAWAKRKNRIVLVSMRTPRSDIYQLLNRLTILYYGEIFYSGYTKKLPAYFKHAGFTCPSNENPAVYYLSLATVDRETSDRYEETQEQAAKLVEHFKVHSVTPREGEMTKDSILPMMPIGSSVALCYLERPANLSKLKTLIRRTLTHSLSNWPLLVTRFFLLPFIIFTLLSVIAFTTEAGSPSLPFSVAGSIHLAICIIASSSVLLGFAAFHPLRTLLYIESTEGVYVGALPVTAYLIVHVPIEILSVALTALLWLAGPSSILWLLPSVDMIRIALSSLPLLIATAVFSHAIIVLLLSFIRSSLIAISFSLALISAGIVHAGGFIRYISHPSSLLLSIPSRLNIFSYISHGLTTLLVPFLASVSMMRNCTRNERQEVDISKWKNFCRWPNATSYLAEIYPDDSPHEFSRSSFPLTDTLFAFLIVFFIFSLIIILYAVPKPRNLSDKFKYRKSAGLENSINMHFSLVLFCAAAAVVAIAAPTGEEKDHAWISKISAEGKKAIKEVVLNEKQDPIEKWIAIEKIISSEGDDVKKAYEEAHERLKAKFEEKVKDPFNNPIKKFREISSKLSPAAKTATEEVVAVVKSAGSPLTKAPKIKEILGKQTPEVKKELEAVKNELFPNADKIKNLILAKLGGN</sequence>
<dbReference type="GO" id="GO:0043190">
    <property type="term" value="C:ATP-binding cassette (ABC) transporter complex"/>
    <property type="evidence" value="ECO:0000318"/>
    <property type="project" value="GO_Central"/>
</dbReference>
<dbReference type="GO" id="GO:0033344">
    <property type="term" value="P:cholesterol efflux"/>
    <property type="evidence" value="ECO:0000318"/>
    <property type="project" value="GO_Central"/>
</dbReference>
<keyword evidence="6" id="KW-0472">Membrane</keyword>
<dbReference type="GO" id="GO:0042632">
    <property type="term" value="P:cholesterol homeostasis"/>
    <property type="evidence" value="ECO:0000318"/>
    <property type="project" value="GO_Central"/>
</dbReference>
<dbReference type="EnsemblMetazoa" id="PPA18570.1">
    <property type="protein sequence ID" value="PPA18570.1"/>
    <property type="gene ID" value="WBGene00108124"/>
</dbReference>
<dbReference type="InterPro" id="IPR027417">
    <property type="entry name" value="P-loop_NTPase"/>
</dbReference>
<dbReference type="Proteomes" id="UP000005239">
    <property type="component" value="Unassembled WGS sequence"/>
</dbReference>
<dbReference type="InterPro" id="IPR050352">
    <property type="entry name" value="ABCG_transporters"/>
</dbReference>
<evidence type="ECO:0000256" key="4">
    <source>
        <dbReference type="ARBA" id="ARBA00022692"/>
    </source>
</evidence>
<accession>A0A8R1UDD1</accession>
<dbReference type="Pfam" id="PF00005">
    <property type="entry name" value="ABC_tran"/>
    <property type="match status" value="1"/>
</dbReference>
<accession>A0A2A6CZ58</accession>
<keyword evidence="3" id="KW-0813">Transport</keyword>
<dbReference type="InterPro" id="IPR003439">
    <property type="entry name" value="ABC_transporter-like_ATP-bd"/>
</dbReference>
<evidence type="ECO:0000256" key="5">
    <source>
        <dbReference type="ARBA" id="ARBA00022989"/>
    </source>
</evidence>
<comment type="similarity">
    <text evidence="2">Belongs to the ABC transporter superfamily. ABCG family. Eye pigment precursor importer (TC 3.A.1.204) subfamily.</text>
</comment>
<dbReference type="PROSITE" id="PS50893">
    <property type="entry name" value="ABC_TRANSPORTER_2"/>
    <property type="match status" value="1"/>
</dbReference>
<evidence type="ECO:0000256" key="1">
    <source>
        <dbReference type="ARBA" id="ARBA00004141"/>
    </source>
</evidence>
<proteinExistence type="inferred from homology"/>
<dbReference type="GO" id="GO:0005524">
    <property type="term" value="F:ATP binding"/>
    <property type="evidence" value="ECO:0007669"/>
    <property type="project" value="InterPro"/>
</dbReference>
<evidence type="ECO:0000256" key="2">
    <source>
        <dbReference type="ARBA" id="ARBA00005814"/>
    </source>
</evidence>
<dbReference type="SUPFAM" id="SSF52540">
    <property type="entry name" value="P-loop containing nucleoside triphosphate hydrolases"/>
    <property type="match status" value="1"/>
</dbReference>
<evidence type="ECO:0000313" key="8">
    <source>
        <dbReference type="Proteomes" id="UP000005239"/>
    </source>
</evidence>
<keyword evidence="4" id="KW-0812">Transmembrane</keyword>
<organism evidence="7 8">
    <name type="scientific">Pristionchus pacificus</name>
    <name type="common">Parasitic nematode worm</name>
    <dbReference type="NCBI Taxonomy" id="54126"/>
    <lineage>
        <taxon>Eukaryota</taxon>
        <taxon>Metazoa</taxon>
        <taxon>Ecdysozoa</taxon>
        <taxon>Nematoda</taxon>
        <taxon>Chromadorea</taxon>
        <taxon>Rhabditida</taxon>
        <taxon>Rhabditina</taxon>
        <taxon>Diplogasteromorpha</taxon>
        <taxon>Diplogasteroidea</taxon>
        <taxon>Neodiplogasteridae</taxon>
        <taxon>Pristionchus</taxon>
    </lineage>
</organism>
<reference evidence="8" key="1">
    <citation type="journal article" date="2008" name="Nat. Genet.">
        <title>The Pristionchus pacificus genome provides a unique perspective on nematode lifestyle and parasitism.</title>
        <authorList>
            <person name="Dieterich C."/>
            <person name="Clifton S.W."/>
            <person name="Schuster L.N."/>
            <person name="Chinwalla A."/>
            <person name="Delehaunty K."/>
            <person name="Dinkelacker I."/>
            <person name="Fulton L."/>
            <person name="Fulton R."/>
            <person name="Godfrey J."/>
            <person name="Minx P."/>
            <person name="Mitreva M."/>
            <person name="Roeseler W."/>
            <person name="Tian H."/>
            <person name="Witte H."/>
            <person name="Yang S.P."/>
            <person name="Wilson R.K."/>
            <person name="Sommer R.J."/>
        </authorList>
    </citation>
    <scope>NUCLEOTIDE SEQUENCE [LARGE SCALE GENOMIC DNA]</scope>
    <source>
        <strain evidence="8">PS312</strain>
    </source>
</reference>
<evidence type="ECO:0000313" key="7">
    <source>
        <dbReference type="EnsemblMetazoa" id="PPA18570.1"/>
    </source>
</evidence>
<evidence type="ECO:0000256" key="3">
    <source>
        <dbReference type="ARBA" id="ARBA00022448"/>
    </source>
</evidence>
<protein>
    <submittedName>
        <fullName evidence="7">Abch-1</fullName>
    </submittedName>
</protein>
<keyword evidence="5" id="KW-1133">Transmembrane helix</keyword>
<evidence type="ECO:0000256" key="6">
    <source>
        <dbReference type="ARBA" id="ARBA00023136"/>
    </source>
</evidence>
<dbReference type="AlphaFoldDB" id="A0A2A6CZ58"/>
<reference evidence="7" key="2">
    <citation type="submission" date="2022-06" db="UniProtKB">
        <authorList>
            <consortium name="EnsemblMetazoa"/>
        </authorList>
    </citation>
    <scope>IDENTIFICATION</scope>
    <source>
        <strain evidence="7">PS312</strain>
    </source>
</reference>
<dbReference type="GO" id="GO:0042626">
    <property type="term" value="F:ATPase-coupled transmembrane transporter activity"/>
    <property type="evidence" value="ECO:0000318"/>
    <property type="project" value="GO_Central"/>
</dbReference>
<dbReference type="PANTHER" id="PTHR48041:SF113">
    <property type="entry name" value="ATP-BINDING CASSETTE SUB-FAMILY G MEMBER 5"/>
    <property type="match status" value="1"/>
</dbReference>
<dbReference type="GO" id="GO:0005886">
    <property type="term" value="C:plasma membrane"/>
    <property type="evidence" value="ECO:0000318"/>
    <property type="project" value="GO_Central"/>
</dbReference>
<gene>
    <name evidence="7" type="primary">WBGene00108124</name>
</gene>
<dbReference type="Gene3D" id="3.40.50.300">
    <property type="entry name" value="P-loop containing nucleotide triphosphate hydrolases"/>
    <property type="match status" value="1"/>
</dbReference>
<dbReference type="PANTHER" id="PTHR48041">
    <property type="entry name" value="ABC TRANSPORTER G FAMILY MEMBER 28"/>
    <property type="match status" value="1"/>
</dbReference>
<dbReference type="GO" id="GO:0016887">
    <property type="term" value="F:ATP hydrolysis activity"/>
    <property type="evidence" value="ECO:0007669"/>
    <property type="project" value="InterPro"/>
</dbReference>
<dbReference type="OrthoDB" id="66620at2759"/>
<dbReference type="GO" id="GO:0055085">
    <property type="term" value="P:transmembrane transport"/>
    <property type="evidence" value="ECO:0000318"/>
    <property type="project" value="GO_Central"/>
</dbReference>
<keyword evidence="8" id="KW-1185">Reference proteome</keyword>
<comment type="subcellular location">
    <subcellularLocation>
        <location evidence="1">Membrane</location>
        <topology evidence="1">Multi-pass membrane protein</topology>
    </subcellularLocation>
</comment>